<keyword evidence="3" id="KW-0378">Hydrolase</keyword>
<organism evidence="7 8">
    <name type="scientific">Actinophytocola algeriensis</name>
    <dbReference type="NCBI Taxonomy" id="1768010"/>
    <lineage>
        <taxon>Bacteria</taxon>
        <taxon>Bacillati</taxon>
        <taxon>Actinomycetota</taxon>
        <taxon>Actinomycetes</taxon>
        <taxon>Pseudonocardiales</taxon>
        <taxon>Pseudonocardiaceae</taxon>
    </lineage>
</organism>
<evidence type="ECO:0000313" key="7">
    <source>
        <dbReference type="EMBL" id="MBB4911994.1"/>
    </source>
</evidence>
<gene>
    <name evidence="7" type="ORF">FHR82_008265</name>
</gene>
<name>A0A7W7QEF4_9PSEU</name>
<dbReference type="InterPro" id="IPR001478">
    <property type="entry name" value="PDZ"/>
</dbReference>
<accession>A0A7W7QEF4</accession>
<evidence type="ECO:0000256" key="3">
    <source>
        <dbReference type="ARBA" id="ARBA00022801"/>
    </source>
</evidence>
<dbReference type="SUPFAM" id="SSF50494">
    <property type="entry name" value="Trypsin-like serine proteases"/>
    <property type="match status" value="1"/>
</dbReference>
<dbReference type="AlphaFoldDB" id="A0A7W7QEF4"/>
<feature type="transmembrane region" description="Helical" evidence="5">
    <location>
        <begin position="168"/>
        <end position="190"/>
    </location>
</feature>
<keyword evidence="5" id="KW-1133">Transmembrane helix</keyword>
<dbReference type="InterPro" id="IPR001940">
    <property type="entry name" value="Peptidase_S1C"/>
</dbReference>
<keyword evidence="2 7" id="KW-0645">Protease</keyword>
<dbReference type="Gene3D" id="2.40.10.10">
    <property type="entry name" value="Trypsin-like serine proteases"/>
    <property type="match status" value="2"/>
</dbReference>
<evidence type="ECO:0000256" key="1">
    <source>
        <dbReference type="ARBA" id="ARBA00010541"/>
    </source>
</evidence>
<feature type="compositionally biased region" description="Polar residues" evidence="4">
    <location>
        <begin position="1"/>
        <end position="16"/>
    </location>
</feature>
<dbReference type="InterPro" id="IPR009003">
    <property type="entry name" value="Peptidase_S1_PA"/>
</dbReference>
<dbReference type="PANTHER" id="PTHR43343:SF3">
    <property type="entry name" value="PROTEASE DO-LIKE 8, CHLOROPLASTIC"/>
    <property type="match status" value="1"/>
</dbReference>
<evidence type="ECO:0000256" key="5">
    <source>
        <dbReference type="SAM" id="Phobius"/>
    </source>
</evidence>
<dbReference type="RefSeq" id="WP_184815972.1">
    <property type="nucleotide sequence ID" value="NZ_JACHJQ010000011.1"/>
</dbReference>
<evidence type="ECO:0000256" key="4">
    <source>
        <dbReference type="SAM" id="MobiDB-lite"/>
    </source>
</evidence>
<comment type="caution">
    <text evidence="7">The sequence shown here is derived from an EMBL/GenBank/DDBJ whole genome shotgun (WGS) entry which is preliminary data.</text>
</comment>
<proteinExistence type="inferred from homology"/>
<dbReference type="Pfam" id="PF13180">
    <property type="entry name" value="PDZ_2"/>
    <property type="match status" value="1"/>
</dbReference>
<sequence>MNNQWNPEPAQLSNGSAVPGSDDRPRLGPRPSVHPPVDPGAAAAFGRPSGVDGAFSPRSPQQQPTFGELKTAPPAPEALASAFGRPEGNQELLQRPPSDEHGADGVDPWDADAAHDPWRDPSAGAVIGPPAVGPEKTDDDGESAPRPAAQLLSLPEVLFGRRVKVSALVLLAVLALVIGVGGGVAAYFIADRGDQLTSDATLAEVTAGKERPPGSVADIAQRVRPAVVTIEVRSEQGAGVGSGAVIDSGGYILTNEHVVTLGGAVTEGQQITVVFNDGQRAEAKLVGADPKMDLAVVKVDSDVSTVIQLGKSADLAVGDTVLAIGSPLGETDTVTLGIVSALNRPIVVGEEDGVPAVYDAIQTDAAINHGNSGGPLVDSTGALVGINTSIISTSEEGGSIGLGYAIPIDDARPVAESLIKTGKVNHADLGVNAASVSAETAEGARVQNVREGGAAAKAGIKQNDVIRKVGDRPIANAAELIVAVRHYKVGDTVPVVLARDGRELTVQVTLQSD</sequence>
<dbReference type="PRINTS" id="PR00834">
    <property type="entry name" value="PROTEASES2C"/>
</dbReference>
<dbReference type="GO" id="GO:0006508">
    <property type="term" value="P:proteolysis"/>
    <property type="evidence" value="ECO:0007669"/>
    <property type="project" value="UniProtKB-KW"/>
</dbReference>
<protein>
    <submittedName>
        <fullName evidence="7">S1-C subfamily serine protease</fullName>
    </submittedName>
</protein>
<keyword evidence="8" id="KW-1185">Reference proteome</keyword>
<keyword evidence="5" id="KW-0812">Transmembrane</keyword>
<dbReference type="InterPro" id="IPR036034">
    <property type="entry name" value="PDZ_sf"/>
</dbReference>
<keyword evidence="5" id="KW-0472">Membrane</keyword>
<comment type="similarity">
    <text evidence="1">Belongs to the peptidase S1C family.</text>
</comment>
<dbReference type="Pfam" id="PF13365">
    <property type="entry name" value="Trypsin_2"/>
    <property type="match status" value="1"/>
</dbReference>
<feature type="region of interest" description="Disordered" evidence="4">
    <location>
        <begin position="1"/>
        <end position="146"/>
    </location>
</feature>
<dbReference type="Proteomes" id="UP000520767">
    <property type="component" value="Unassembled WGS sequence"/>
</dbReference>
<evidence type="ECO:0000313" key="8">
    <source>
        <dbReference type="Proteomes" id="UP000520767"/>
    </source>
</evidence>
<dbReference type="GO" id="GO:0004252">
    <property type="term" value="F:serine-type endopeptidase activity"/>
    <property type="evidence" value="ECO:0007669"/>
    <property type="project" value="InterPro"/>
</dbReference>
<evidence type="ECO:0000256" key="2">
    <source>
        <dbReference type="ARBA" id="ARBA00022670"/>
    </source>
</evidence>
<dbReference type="InterPro" id="IPR043504">
    <property type="entry name" value="Peptidase_S1_PA_chymotrypsin"/>
</dbReference>
<dbReference type="SUPFAM" id="SSF50156">
    <property type="entry name" value="PDZ domain-like"/>
    <property type="match status" value="1"/>
</dbReference>
<dbReference type="Gene3D" id="2.30.42.10">
    <property type="match status" value="1"/>
</dbReference>
<feature type="domain" description="PDZ" evidence="6">
    <location>
        <begin position="418"/>
        <end position="501"/>
    </location>
</feature>
<evidence type="ECO:0000259" key="6">
    <source>
        <dbReference type="PROSITE" id="PS50106"/>
    </source>
</evidence>
<reference evidence="7 8" key="1">
    <citation type="submission" date="2020-08" db="EMBL/GenBank/DDBJ databases">
        <title>Genomic Encyclopedia of Type Strains, Phase III (KMG-III): the genomes of soil and plant-associated and newly described type strains.</title>
        <authorList>
            <person name="Whitman W."/>
        </authorList>
    </citation>
    <scope>NUCLEOTIDE SEQUENCE [LARGE SCALE GENOMIC DNA]</scope>
    <source>
        <strain evidence="7 8">CECT 8960</strain>
    </source>
</reference>
<dbReference type="PROSITE" id="PS50106">
    <property type="entry name" value="PDZ"/>
    <property type="match status" value="1"/>
</dbReference>
<dbReference type="PANTHER" id="PTHR43343">
    <property type="entry name" value="PEPTIDASE S12"/>
    <property type="match status" value="1"/>
</dbReference>
<dbReference type="SMART" id="SM00228">
    <property type="entry name" value="PDZ"/>
    <property type="match status" value="1"/>
</dbReference>
<dbReference type="EMBL" id="JACHJQ010000011">
    <property type="protein sequence ID" value="MBB4911994.1"/>
    <property type="molecule type" value="Genomic_DNA"/>
</dbReference>
<dbReference type="InterPro" id="IPR051201">
    <property type="entry name" value="Chloro_Bact_Ser_Proteases"/>
</dbReference>